<feature type="domain" description="HAT C-terminal dimerisation" evidence="2">
    <location>
        <begin position="175"/>
        <end position="253"/>
    </location>
</feature>
<protein>
    <submittedName>
        <fullName evidence="3">Zinc finger BED domain-containing protein 1</fullName>
    </submittedName>
</protein>
<dbReference type="AlphaFoldDB" id="A0AA47P6T6"/>
<gene>
    <name evidence="3" type="primary">ZBED1_251</name>
    <name evidence="3" type="ORF">N1851_005142</name>
</gene>
<keyword evidence="4" id="KW-1185">Reference proteome</keyword>
<dbReference type="GO" id="GO:0046983">
    <property type="term" value="F:protein dimerization activity"/>
    <property type="evidence" value="ECO:0007669"/>
    <property type="project" value="InterPro"/>
</dbReference>
<comment type="caution">
    <text evidence="3">The sequence shown here is derived from an EMBL/GenBank/DDBJ whole genome shotgun (WGS) entry which is preliminary data.</text>
</comment>
<dbReference type="SUPFAM" id="SSF53098">
    <property type="entry name" value="Ribonuclease H-like"/>
    <property type="match status" value="1"/>
</dbReference>
<organism evidence="3 4">
    <name type="scientific">Merluccius polli</name>
    <name type="common">Benguela hake</name>
    <name type="synonym">Merluccius cadenati</name>
    <dbReference type="NCBI Taxonomy" id="89951"/>
    <lineage>
        <taxon>Eukaryota</taxon>
        <taxon>Metazoa</taxon>
        <taxon>Chordata</taxon>
        <taxon>Craniata</taxon>
        <taxon>Vertebrata</taxon>
        <taxon>Euteleostomi</taxon>
        <taxon>Actinopterygii</taxon>
        <taxon>Neopterygii</taxon>
        <taxon>Teleostei</taxon>
        <taxon>Neoteleostei</taxon>
        <taxon>Acanthomorphata</taxon>
        <taxon>Zeiogadaria</taxon>
        <taxon>Gadariae</taxon>
        <taxon>Gadiformes</taxon>
        <taxon>Gadoidei</taxon>
        <taxon>Merlucciidae</taxon>
        <taxon>Merluccius</taxon>
    </lineage>
</organism>
<feature type="region of interest" description="Disordered" evidence="1">
    <location>
        <begin position="101"/>
        <end position="141"/>
    </location>
</feature>
<accession>A0AA47P6T6</accession>
<dbReference type="InterPro" id="IPR052717">
    <property type="entry name" value="Vacuolar_transposase_reg"/>
</dbReference>
<dbReference type="InterPro" id="IPR012337">
    <property type="entry name" value="RNaseH-like_sf"/>
</dbReference>
<dbReference type="PANTHER" id="PTHR46169">
    <property type="entry name" value="DNA REPLICATION-RELATED ELEMENT FACTOR, ISOFORM A"/>
    <property type="match status" value="1"/>
</dbReference>
<name>A0AA47P6T6_MERPO</name>
<evidence type="ECO:0000313" key="3">
    <source>
        <dbReference type="EMBL" id="KAK0153171.1"/>
    </source>
</evidence>
<dbReference type="Pfam" id="PF05699">
    <property type="entry name" value="Dimer_Tnp_hAT"/>
    <property type="match status" value="1"/>
</dbReference>
<dbReference type="Proteomes" id="UP001174136">
    <property type="component" value="Unassembled WGS sequence"/>
</dbReference>
<dbReference type="GO" id="GO:0006357">
    <property type="term" value="P:regulation of transcription by RNA polymerase II"/>
    <property type="evidence" value="ECO:0007669"/>
    <property type="project" value="TreeGrafter"/>
</dbReference>
<dbReference type="PANTHER" id="PTHR46169:SF29">
    <property type="entry name" value="DNA REPLICATION-RELATED ELEMENT FACTOR, ISOFORM A"/>
    <property type="match status" value="1"/>
</dbReference>
<sequence>MKDATLVMSEESMPTVSIIAPLYAKLVRGTEEHLDDTQTIKSIKAAIATDLGKRYAGDEQDTLRMASALDPRFKDLPFLSEAEASDIYFRMTDAAVDHLTKQQNQGEVDSPMEETDRSEEVDQPNYEDGPVSTQSPSKRPRRSCALEDLLGSTFASTKSNTVPKSARYTATAEVKRFREEPPLPLPDNPLSWWKVHEHEYPVLSKVAKRFLCIPGTSVSSERVFSSAGDIVTAQRSVLKSEHVDQLVFLHKNLKIK</sequence>
<dbReference type="InterPro" id="IPR008906">
    <property type="entry name" value="HATC_C_dom"/>
</dbReference>
<dbReference type="GO" id="GO:0005634">
    <property type="term" value="C:nucleus"/>
    <property type="evidence" value="ECO:0007669"/>
    <property type="project" value="TreeGrafter"/>
</dbReference>
<proteinExistence type="predicted"/>
<reference evidence="3" key="1">
    <citation type="journal article" date="2023" name="Front. Mar. Sci.">
        <title>A new Merluccius polli reference genome to investigate the effects of global change in West African waters.</title>
        <authorList>
            <person name="Mateo J.L."/>
            <person name="Blanco-Fernandez C."/>
            <person name="Garcia-Vazquez E."/>
            <person name="Machado-Schiaffino G."/>
        </authorList>
    </citation>
    <scope>NUCLEOTIDE SEQUENCE</scope>
    <source>
        <strain evidence="3">C29</strain>
        <tissue evidence="3">Fin</tissue>
    </source>
</reference>
<evidence type="ECO:0000313" key="4">
    <source>
        <dbReference type="Proteomes" id="UP001174136"/>
    </source>
</evidence>
<evidence type="ECO:0000256" key="1">
    <source>
        <dbReference type="SAM" id="MobiDB-lite"/>
    </source>
</evidence>
<evidence type="ECO:0000259" key="2">
    <source>
        <dbReference type="Pfam" id="PF05699"/>
    </source>
</evidence>
<dbReference type="EMBL" id="JAOPHQ010000862">
    <property type="protein sequence ID" value="KAK0153171.1"/>
    <property type="molecule type" value="Genomic_DNA"/>
</dbReference>